<dbReference type="AlphaFoldDB" id="A0AAJ6FUJ6"/>
<evidence type="ECO:0000256" key="1">
    <source>
        <dbReference type="SAM" id="Phobius"/>
    </source>
</evidence>
<dbReference type="EMBL" id="CP123751">
    <property type="protein sequence ID" value="WHQ80102.1"/>
    <property type="molecule type" value="Genomic_DNA"/>
</dbReference>
<organism evidence="3 5">
    <name type="scientific">Ligilactobacillus animalis</name>
    <dbReference type="NCBI Taxonomy" id="1605"/>
    <lineage>
        <taxon>Bacteria</taxon>
        <taxon>Bacillati</taxon>
        <taxon>Bacillota</taxon>
        <taxon>Bacilli</taxon>
        <taxon>Lactobacillales</taxon>
        <taxon>Lactobacillaceae</taxon>
        <taxon>Ligilactobacillus</taxon>
    </lineage>
</organism>
<evidence type="ECO:0000313" key="3">
    <source>
        <dbReference type="EMBL" id="WHQ80102.1"/>
    </source>
</evidence>
<evidence type="ECO:0000313" key="5">
    <source>
        <dbReference type="Proteomes" id="UP001238155"/>
    </source>
</evidence>
<keyword evidence="1" id="KW-0812">Transmembrane</keyword>
<evidence type="ECO:0000313" key="4">
    <source>
        <dbReference type="Proteomes" id="UP000027129"/>
    </source>
</evidence>
<keyword evidence="1" id="KW-1133">Transmembrane helix</keyword>
<protein>
    <submittedName>
        <fullName evidence="3">Uncharacterized protein</fullName>
    </submittedName>
</protein>
<accession>A0AAJ6FUJ6</accession>
<keyword evidence="1" id="KW-0472">Membrane</keyword>
<feature type="transmembrane region" description="Helical" evidence="1">
    <location>
        <begin position="12"/>
        <end position="37"/>
    </location>
</feature>
<evidence type="ECO:0000313" key="2">
    <source>
        <dbReference type="EMBL" id="KDA46703.1"/>
    </source>
</evidence>
<dbReference type="Proteomes" id="UP000027129">
    <property type="component" value="Unassembled WGS sequence"/>
</dbReference>
<proteinExistence type="predicted"/>
<dbReference type="RefSeq" id="WP_066024264.1">
    <property type="nucleotide sequence ID" value="NZ_CABIZJ010000004.1"/>
</dbReference>
<feature type="transmembrane region" description="Helical" evidence="1">
    <location>
        <begin position="43"/>
        <end position="60"/>
    </location>
</feature>
<feature type="transmembrane region" description="Helical" evidence="1">
    <location>
        <begin position="130"/>
        <end position="150"/>
    </location>
</feature>
<keyword evidence="4" id="KW-1185">Reference proteome</keyword>
<reference evidence="2 4" key="1">
    <citation type="submission" date="2014-04" db="EMBL/GenBank/DDBJ databases">
        <title>Draft Genome Sequence of Lactobacillus animalis 381-IL-28.</title>
        <authorList>
            <person name="Sturino J.M."/>
            <person name="Rajendran M."/>
            <person name="Altermann E."/>
        </authorList>
    </citation>
    <scope>NUCLEOTIDE SEQUENCE [LARGE SCALE GENOMIC DNA]</scope>
    <source>
        <strain evidence="2 4">381-IL-28</strain>
    </source>
</reference>
<gene>
    <name evidence="2" type="ORF">Lani381_0296</name>
    <name evidence="3" type="ORF">QFF56_09290</name>
</gene>
<dbReference type="GeneID" id="61227373"/>
<reference evidence="3" key="2">
    <citation type="submission" date="2023-04" db="EMBL/GenBank/DDBJ databases">
        <title>Four porcine-derived lactic acid bacteria strains analyses and their evaluation as potential probiotics based on genomics.</title>
        <authorList>
            <person name="Niu D."/>
        </authorList>
    </citation>
    <scope>NUCLEOTIDE SEQUENCE</scope>
    <source>
        <strain evidence="3">ZSB1</strain>
    </source>
</reference>
<name>A0AAJ6FUJ6_9LACO</name>
<dbReference type="Proteomes" id="UP001238155">
    <property type="component" value="Chromosome"/>
</dbReference>
<dbReference type="EMBL" id="JMHU01000003">
    <property type="protein sequence ID" value="KDA46703.1"/>
    <property type="molecule type" value="Genomic_DNA"/>
</dbReference>
<sequence length="154" mass="18076">MRIVSICFRWSCYLLFGALALVALLMYLDALVFYPSFAYHFEFYQLYFVITLLLLPFFRLRHPRLFISDDQFVSLRQKALDQHHQDVASHYCGGRWDSSGVRVNPFEYTSPYTQSYDGATGLAYSLAKSFFMSLLFLLFAPLFYLGILIYQKIH</sequence>